<evidence type="ECO:0000256" key="1">
    <source>
        <dbReference type="SAM" id="Coils"/>
    </source>
</evidence>
<keyword evidence="1" id="KW-0175">Coiled coil</keyword>
<gene>
    <name evidence="3" type="primary">LOC105044111</name>
</gene>
<proteinExistence type="predicted"/>
<organism evidence="2 3">
    <name type="scientific">Elaeis guineensis var. tenera</name>
    <name type="common">Oil palm</name>
    <dbReference type="NCBI Taxonomy" id="51953"/>
    <lineage>
        <taxon>Eukaryota</taxon>
        <taxon>Viridiplantae</taxon>
        <taxon>Streptophyta</taxon>
        <taxon>Embryophyta</taxon>
        <taxon>Tracheophyta</taxon>
        <taxon>Spermatophyta</taxon>
        <taxon>Magnoliopsida</taxon>
        <taxon>Liliopsida</taxon>
        <taxon>Arecaceae</taxon>
        <taxon>Arecoideae</taxon>
        <taxon>Cocoseae</taxon>
        <taxon>Elaeidinae</taxon>
        <taxon>Elaeis</taxon>
    </lineage>
</organism>
<sequence length="229" mass="27325">MEKEEINLLKYRSEQLERNNVELMKKLDFIEEALQEAQESILHRDEELRWVERKIVAFKRLKSKDDKKIEGLEEWIRTLEKQKSEVERDYHRTHDDLEHLRRTLELIHYLNGYIKNSRELIKEVKKSGLEVEMLKRAREKAEKKVGEVFMRADATKRRAEDAETILRKTIEKNSRLLGKIKELKARLGAKEKQSGKVASKAVDFQTFEKYDEKRAEYSTDAYDAEKQSI</sequence>
<dbReference type="Proteomes" id="UP000504607">
    <property type="component" value="Chromosome 4"/>
</dbReference>
<feature type="coiled-coil region" evidence="1">
    <location>
        <begin position="69"/>
        <end position="96"/>
    </location>
</feature>
<reference evidence="3" key="1">
    <citation type="submission" date="2025-08" db="UniProtKB">
        <authorList>
            <consortium name="RefSeq"/>
        </authorList>
    </citation>
    <scope>IDENTIFICATION</scope>
</reference>
<feature type="coiled-coil region" evidence="1">
    <location>
        <begin position="6"/>
        <end position="40"/>
    </location>
</feature>
<dbReference type="RefSeq" id="XP_010920206.1">
    <property type="nucleotide sequence ID" value="XM_010921904.1"/>
</dbReference>
<accession>A0A6I9R498</accession>
<protein>
    <submittedName>
        <fullName evidence="3">Paramyosin-like</fullName>
    </submittedName>
</protein>
<feature type="coiled-coil region" evidence="1">
    <location>
        <begin position="124"/>
        <end position="193"/>
    </location>
</feature>
<dbReference type="Gene3D" id="1.10.287.1490">
    <property type="match status" value="1"/>
</dbReference>
<dbReference type="InParanoid" id="A0A6I9R498"/>
<evidence type="ECO:0000313" key="3">
    <source>
        <dbReference type="RefSeq" id="XP_010920206.1"/>
    </source>
</evidence>
<dbReference type="AlphaFoldDB" id="A0A6I9R498"/>
<name>A0A6I9R498_ELAGV</name>
<evidence type="ECO:0000313" key="2">
    <source>
        <dbReference type="Proteomes" id="UP000504607"/>
    </source>
</evidence>
<keyword evidence="2" id="KW-1185">Reference proteome</keyword>